<comment type="caution">
    <text evidence="1">The sequence shown here is derived from an EMBL/GenBank/DDBJ whole genome shotgun (WGS) entry which is preliminary data.</text>
</comment>
<proteinExistence type="predicted"/>
<reference evidence="1 2" key="1">
    <citation type="submission" date="2020-09" db="EMBL/GenBank/DDBJ databases">
        <title>Draft Genome Sequence of Aminobacter carboxidus type strain DSM 1086, a soil Gram-negative carboxydobacterium.</title>
        <authorList>
            <person name="Turrini P."/>
            <person name="Tescari M."/>
            <person name="Artuso I."/>
            <person name="Lugli G.A."/>
            <person name="Frangipani E."/>
            <person name="Ventura M."/>
            <person name="Visca P."/>
        </authorList>
    </citation>
    <scope>NUCLEOTIDE SEQUENCE [LARGE SCALE GENOMIC DNA]</scope>
    <source>
        <strain evidence="1 2">DSM 1086</strain>
    </source>
</reference>
<organism evidence="1 2">
    <name type="scientific">Aminobacter carboxidus</name>
    <dbReference type="NCBI Taxonomy" id="376165"/>
    <lineage>
        <taxon>Bacteria</taxon>
        <taxon>Pseudomonadati</taxon>
        <taxon>Pseudomonadota</taxon>
        <taxon>Alphaproteobacteria</taxon>
        <taxon>Hyphomicrobiales</taxon>
        <taxon>Phyllobacteriaceae</taxon>
        <taxon>Aminobacter</taxon>
    </lineage>
</organism>
<dbReference type="EMBL" id="JACZEP010000001">
    <property type="protein sequence ID" value="MBE1202794.1"/>
    <property type="molecule type" value="Genomic_DNA"/>
</dbReference>
<dbReference type="RefSeq" id="WP_192565168.1">
    <property type="nucleotide sequence ID" value="NZ_JACZEP010000001.1"/>
</dbReference>
<evidence type="ECO:0000313" key="1">
    <source>
        <dbReference type="EMBL" id="MBE1202794.1"/>
    </source>
</evidence>
<keyword evidence="2" id="KW-1185">Reference proteome</keyword>
<gene>
    <name evidence="1" type="ORF">IHE39_00660</name>
</gene>
<protein>
    <submittedName>
        <fullName evidence="1">Uncharacterized protein</fullName>
    </submittedName>
</protein>
<dbReference type="Proteomes" id="UP000598227">
    <property type="component" value="Unassembled WGS sequence"/>
</dbReference>
<evidence type="ECO:0000313" key="2">
    <source>
        <dbReference type="Proteomes" id="UP000598227"/>
    </source>
</evidence>
<sequence>MPKGTGVLLPLCSLGSGYTSGLAGLRADDTDIDVDQRIAVNMGDK</sequence>
<accession>A0ABR9GGL8</accession>
<name>A0ABR9GGL8_9HYPH</name>